<dbReference type="Gene3D" id="3.40.50.1000">
    <property type="entry name" value="HAD superfamily/HAD-like"/>
    <property type="match status" value="2"/>
</dbReference>
<dbReference type="AlphaFoldDB" id="A0AAJ6CH72"/>
<dbReference type="EC" id="3.5.4.12" evidence="6"/>
<dbReference type="GO" id="GO:0006139">
    <property type="term" value="P:nucleobase-containing compound metabolic process"/>
    <property type="evidence" value="ECO:0007669"/>
    <property type="project" value="UniProtKB-ARBA"/>
</dbReference>
<keyword evidence="4 13" id="KW-0378">Hydrolase</keyword>
<dbReference type="SUPFAM" id="SSF56784">
    <property type="entry name" value="HAD-like"/>
    <property type="match status" value="1"/>
</dbReference>
<dbReference type="InterPro" id="IPR035105">
    <property type="entry name" value="Deoxycytidylate_deaminase_dom"/>
</dbReference>
<dbReference type="GO" id="GO:0004035">
    <property type="term" value="F:alkaline phosphatase activity"/>
    <property type="evidence" value="ECO:0007669"/>
    <property type="project" value="UniProtKB-ARBA"/>
</dbReference>
<evidence type="ECO:0000256" key="2">
    <source>
        <dbReference type="ARBA" id="ARBA00006576"/>
    </source>
</evidence>
<evidence type="ECO:0000256" key="4">
    <source>
        <dbReference type="ARBA" id="ARBA00022801"/>
    </source>
</evidence>
<evidence type="ECO:0000256" key="7">
    <source>
        <dbReference type="ARBA" id="ARBA00041763"/>
    </source>
</evidence>
<dbReference type="FunFam" id="3.40.50.1000:FF:000039">
    <property type="entry name" value="Phosphoglycolate phosphatase"/>
    <property type="match status" value="1"/>
</dbReference>
<dbReference type="InterPro" id="IPR006349">
    <property type="entry name" value="PGP_euk"/>
</dbReference>
<evidence type="ECO:0000256" key="5">
    <source>
        <dbReference type="ARBA" id="ARBA00022833"/>
    </source>
</evidence>
<dbReference type="Gene3D" id="3.40.140.10">
    <property type="entry name" value="Cytidine Deaminase, domain 2"/>
    <property type="match status" value="1"/>
</dbReference>
<organism evidence="13 14">
    <name type="scientific">Malassezia yamatoensis</name>
    <dbReference type="NCBI Taxonomy" id="253288"/>
    <lineage>
        <taxon>Eukaryota</taxon>
        <taxon>Fungi</taxon>
        <taxon>Dikarya</taxon>
        <taxon>Basidiomycota</taxon>
        <taxon>Ustilaginomycotina</taxon>
        <taxon>Malasseziomycetes</taxon>
        <taxon>Malasseziales</taxon>
        <taxon>Malasseziaceae</taxon>
        <taxon>Malassezia</taxon>
    </lineage>
</organism>
<dbReference type="PROSITE" id="PS51747">
    <property type="entry name" value="CYT_DCMP_DEAMINASES_2"/>
    <property type="match status" value="1"/>
</dbReference>
<dbReference type="InterPro" id="IPR036412">
    <property type="entry name" value="HAD-like_sf"/>
</dbReference>
<keyword evidence="3" id="KW-0479">Metal-binding</keyword>
<proteinExistence type="inferred from homology"/>
<dbReference type="GO" id="GO:0008967">
    <property type="term" value="F:phosphoglycolate phosphatase activity"/>
    <property type="evidence" value="ECO:0007669"/>
    <property type="project" value="TreeGrafter"/>
</dbReference>
<dbReference type="Pfam" id="PF00383">
    <property type="entry name" value="dCMP_cyt_deam_1"/>
    <property type="match status" value="1"/>
</dbReference>
<evidence type="ECO:0000259" key="12">
    <source>
        <dbReference type="PROSITE" id="PS51747"/>
    </source>
</evidence>
<evidence type="ECO:0000256" key="10">
    <source>
        <dbReference type="ARBA" id="ARBA00069197"/>
    </source>
</evidence>
<dbReference type="PANTHER" id="PTHR19288:SF46">
    <property type="entry name" value="HALOACID DEHALOGENASE-LIKE HYDROLASE DOMAIN-CONTAINING PROTEIN 2"/>
    <property type="match status" value="1"/>
</dbReference>
<dbReference type="GO" id="GO:0008270">
    <property type="term" value="F:zinc ion binding"/>
    <property type="evidence" value="ECO:0007669"/>
    <property type="project" value="InterPro"/>
</dbReference>
<dbReference type="EMBL" id="CP119943">
    <property type="protein sequence ID" value="WFC98473.1"/>
    <property type="molecule type" value="Genomic_DNA"/>
</dbReference>
<dbReference type="NCBIfam" id="TIGR01460">
    <property type="entry name" value="HAD-SF-IIA"/>
    <property type="match status" value="1"/>
</dbReference>
<dbReference type="Pfam" id="PF13242">
    <property type="entry name" value="Hydrolase_like"/>
    <property type="match status" value="1"/>
</dbReference>
<dbReference type="InterPro" id="IPR016192">
    <property type="entry name" value="APOBEC/CMP_deaminase_Zn-bd"/>
</dbReference>
<keyword evidence="14" id="KW-1185">Reference proteome</keyword>
<reference evidence="13 14" key="1">
    <citation type="submission" date="2023-03" db="EMBL/GenBank/DDBJ databases">
        <title>Mating type loci evolution in Malassezia.</title>
        <authorList>
            <person name="Coelho M.A."/>
        </authorList>
    </citation>
    <scope>NUCLEOTIDE SEQUENCE [LARGE SCALE GENOMIC DNA]</scope>
    <source>
        <strain evidence="13 14">CBS 9725</strain>
    </source>
</reference>
<protein>
    <recommendedName>
        <fullName evidence="10">4-nitrophenylphosphatase</fullName>
        <ecNumber evidence="9">3.1.3.41</ecNumber>
        <ecNumber evidence="6">3.5.4.12</ecNumber>
    </recommendedName>
    <alternativeName>
        <fullName evidence="11">Deoxycytidylate deaminase</fullName>
    </alternativeName>
    <alternativeName>
        <fullName evidence="7">dCMP deaminase</fullName>
    </alternativeName>
</protein>
<dbReference type="Pfam" id="PF13344">
    <property type="entry name" value="Hydrolase_6"/>
    <property type="match status" value="1"/>
</dbReference>
<accession>A0AAJ6CH72</accession>
<dbReference type="PROSITE" id="PS00903">
    <property type="entry name" value="CYT_DCMP_DEAMINASES_1"/>
    <property type="match status" value="1"/>
</dbReference>
<evidence type="ECO:0000256" key="1">
    <source>
        <dbReference type="ARBA" id="ARBA00001947"/>
    </source>
</evidence>
<dbReference type="InterPro" id="IPR023214">
    <property type="entry name" value="HAD_sf"/>
</dbReference>
<dbReference type="NCBIfam" id="TIGR01452">
    <property type="entry name" value="PGP_euk"/>
    <property type="match status" value="1"/>
</dbReference>
<dbReference type="PANTHER" id="PTHR19288">
    <property type="entry name" value="4-NITROPHENYLPHOSPHATASE-RELATED"/>
    <property type="match status" value="1"/>
</dbReference>
<evidence type="ECO:0000256" key="6">
    <source>
        <dbReference type="ARBA" id="ARBA00038938"/>
    </source>
</evidence>
<dbReference type="InterPro" id="IPR016193">
    <property type="entry name" value="Cytidine_deaminase-like"/>
</dbReference>
<sequence>MKEVKAPKGTYRFLEDKSDFEQLVDRYDNFLFDCDGVLWFGTDVFPGVISVLQKLRKLNKQVLFVTNNASKSRRDLLDRFESMGVQAAESEVFSSAYASALYLKEVLQFPKDRKVFVIGMSGLEHELDAVGIQHIGGTVGASLTQNPEQNLKLSGTDFSPLLEPGVLDDSVAAVMCGIDTDMSYVKMAKAYRYLTRQNAMAEVKSGENGGGCHFLCTNQDSTFPSKSGTWPGAGSVWAGVQECTGRKPTVIGKPNQPMLDTVFAGYSFDRSRTLMVGDRLNTDIAFGAQGGLDTLLVLSGISQEPEILQEDAAVVPTQNKRCFATPEEMLHFVTANWQTNYVTRDLDTMELVAMFEKRPFFLLVGVESPLIQRWKRANARGLTSSSGKAQGMTLESFVANDDSIMYGTVHVPDEGACDGKMEQLDSQLSNVSLVQPNGALISSSMPSSSGALAAILSRCQLRIVNQSSSLSQLYEYLDSLVLPSMHRLRPTWDTYFVSLCSLASLRSNCMKRRVGAVIVRMNRVLSTGYNGTPRGLVNCNAGGCARCNESASCGSNLDECLCLHAEENALLELGRDRGGAEGTILYCNTCPCLRCAVKIVQTGVMEVVYQLEYSMDGRSAQIFAEAGVQFHLSFKPSAPRWGE</sequence>
<dbReference type="CDD" id="cd01286">
    <property type="entry name" value="deoxycytidylate_deaminase"/>
    <property type="match status" value="1"/>
</dbReference>
<gene>
    <name evidence="13" type="primary">DCD1</name>
    <name evidence="13" type="ORF">MYAM1_001201</name>
</gene>
<dbReference type="Proteomes" id="UP001219567">
    <property type="component" value="Chromosome 1"/>
</dbReference>
<comment type="cofactor">
    <cofactor evidence="1">
        <name>Zn(2+)</name>
        <dbReference type="ChEBI" id="CHEBI:29105"/>
    </cofactor>
</comment>
<evidence type="ECO:0000313" key="13">
    <source>
        <dbReference type="EMBL" id="WFC98473.1"/>
    </source>
</evidence>
<evidence type="ECO:0000256" key="3">
    <source>
        <dbReference type="ARBA" id="ARBA00022723"/>
    </source>
</evidence>
<evidence type="ECO:0000256" key="8">
    <source>
        <dbReference type="ARBA" id="ARBA00050247"/>
    </source>
</evidence>
<dbReference type="InterPro" id="IPR006357">
    <property type="entry name" value="HAD-SF_hydro_IIA"/>
</dbReference>
<comment type="catalytic activity">
    <reaction evidence="8">
        <text>4-nitrophenyl phosphate + H2O = 4-nitrophenol + phosphate + H(+)</text>
        <dbReference type="Rhea" id="RHEA:21664"/>
        <dbReference type="ChEBI" id="CHEBI:15377"/>
        <dbReference type="ChEBI" id="CHEBI:15378"/>
        <dbReference type="ChEBI" id="CHEBI:43474"/>
        <dbReference type="ChEBI" id="CHEBI:57917"/>
        <dbReference type="ChEBI" id="CHEBI:61146"/>
        <dbReference type="EC" id="3.1.3.41"/>
    </reaction>
</comment>
<comment type="similarity">
    <text evidence="2">Belongs to the cytidine and deoxycytidylate deaminase family.</text>
</comment>
<feature type="domain" description="CMP/dCMP-type deaminase" evidence="12">
    <location>
        <begin position="491"/>
        <end position="630"/>
    </location>
</feature>
<evidence type="ECO:0000256" key="11">
    <source>
        <dbReference type="ARBA" id="ARBA00071582"/>
    </source>
</evidence>
<dbReference type="FunFam" id="3.40.140.10:FF:000035">
    <property type="entry name" value="dCMP deaminase"/>
    <property type="match status" value="1"/>
</dbReference>
<dbReference type="GO" id="GO:0004132">
    <property type="term" value="F:dCMP deaminase activity"/>
    <property type="evidence" value="ECO:0007669"/>
    <property type="project" value="UniProtKB-EC"/>
</dbReference>
<dbReference type="EC" id="3.1.3.41" evidence="9"/>
<dbReference type="InterPro" id="IPR002125">
    <property type="entry name" value="CMP_dCMP_dom"/>
</dbReference>
<evidence type="ECO:0000256" key="9">
    <source>
        <dbReference type="ARBA" id="ARBA00066659"/>
    </source>
</evidence>
<evidence type="ECO:0000313" key="14">
    <source>
        <dbReference type="Proteomes" id="UP001219567"/>
    </source>
</evidence>
<name>A0AAJ6CH72_9BASI</name>
<dbReference type="SUPFAM" id="SSF53927">
    <property type="entry name" value="Cytidine deaminase-like"/>
    <property type="match status" value="1"/>
</dbReference>
<dbReference type="GO" id="GO:0005737">
    <property type="term" value="C:cytoplasm"/>
    <property type="evidence" value="ECO:0007669"/>
    <property type="project" value="TreeGrafter"/>
</dbReference>
<keyword evidence="5" id="KW-0862">Zinc</keyword>